<gene>
    <name evidence="10" type="ORF">JKP88DRAFT_270174</name>
</gene>
<dbReference type="CDD" id="cd00609">
    <property type="entry name" value="AAT_like"/>
    <property type="match status" value="1"/>
</dbReference>
<keyword evidence="7" id="KW-0663">Pyridoxal phosphate</keyword>
<dbReference type="GO" id="GO:0030170">
    <property type="term" value="F:pyridoxal phosphate binding"/>
    <property type="evidence" value="ECO:0007669"/>
    <property type="project" value="InterPro"/>
</dbReference>
<keyword evidence="11" id="KW-1185">Reference proteome</keyword>
<dbReference type="GO" id="GO:0006520">
    <property type="term" value="P:amino acid metabolic process"/>
    <property type="evidence" value="ECO:0007669"/>
    <property type="project" value="InterPro"/>
</dbReference>
<comment type="subunit">
    <text evidence="3">Homodimer.</text>
</comment>
<dbReference type="FunFam" id="3.90.1150.10:FF:000001">
    <property type="entry name" value="Aspartate aminotransferase"/>
    <property type="match status" value="1"/>
</dbReference>
<accession>A0A835YT06</accession>
<dbReference type="EC" id="2.6.1.1" evidence="4"/>
<dbReference type="Pfam" id="PF00155">
    <property type="entry name" value="Aminotran_1_2"/>
    <property type="match status" value="1"/>
</dbReference>
<protein>
    <recommendedName>
        <fullName evidence="4">aspartate transaminase</fullName>
        <ecNumber evidence="4">2.6.1.1</ecNumber>
    </recommendedName>
    <alternativeName>
        <fullName evidence="8">Transaminase A</fullName>
    </alternativeName>
</protein>
<dbReference type="FunFam" id="3.40.640.10:FF:000066">
    <property type="entry name" value="Aspartate aminotransferase"/>
    <property type="match status" value="1"/>
</dbReference>
<dbReference type="InterPro" id="IPR015424">
    <property type="entry name" value="PyrdxlP-dep_Trfase"/>
</dbReference>
<organism evidence="10 11">
    <name type="scientific">Tribonema minus</name>
    <dbReference type="NCBI Taxonomy" id="303371"/>
    <lineage>
        <taxon>Eukaryota</taxon>
        <taxon>Sar</taxon>
        <taxon>Stramenopiles</taxon>
        <taxon>Ochrophyta</taxon>
        <taxon>PX clade</taxon>
        <taxon>Xanthophyceae</taxon>
        <taxon>Tribonematales</taxon>
        <taxon>Tribonemataceae</taxon>
        <taxon>Tribonema</taxon>
    </lineage>
</organism>
<evidence type="ECO:0000313" key="11">
    <source>
        <dbReference type="Proteomes" id="UP000664859"/>
    </source>
</evidence>
<evidence type="ECO:0000313" key="10">
    <source>
        <dbReference type="EMBL" id="KAG5180696.1"/>
    </source>
</evidence>
<dbReference type="AlphaFoldDB" id="A0A835YT06"/>
<dbReference type="SUPFAM" id="SSF53383">
    <property type="entry name" value="PLP-dependent transferases"/>
    <property type="match status" value="1"/>
</dbReference>
<sequence>MASMVEGSDSGADGVFSAVKACPPDALLGLKVLYNNDPADFKVDLTLGAYRTETGAPWPLPSVLEAERRITSDPNYNHEYLPIDGSKEFQALTRELLFGADCAALKEGRIATAQALGGTGALRLGFELLRKRDTGTGRGIVVYYPEQTWPNHPNVAREGSGPERVDLRTYRYYDTEKRQLDFNGLMEDLKAAPRGAVVLLHMCAHNPTGLDPTLDQWGQIKEAIKAGGLLPFFDNAYQGFASGDLDADAAPLRLFMEGAGMEMLVAASFSKNMGLYNARCGALHVVTGSAATAENVQSALKGIARPMYSNPSAEGSAVATMLLKGGSTDGLGAQWRSELKEMPARIGAMRTALRKALEDNGAPGDWSHITTQRGMFSYTGLTKPQVLNLRSRHHVYMADSGRMSMSGVNSGNVEYIARAMADVVSNP</sequence>
<proteinExistence type="inferred from homology"/>
<keyword evidence="6 10" id="KW-0808">Transferase</keyword>
<feature type="domain" description="Aminotransferase class I/classII large" evidence="9">
    <location>
        <begin position="42"/>
        <end position="419"/>
    </location>
</feature>
<dbReference type="Proteomes" id="UP000664859">
    <property type="component" value="Unassembled WGS sequence"/>
</dbReference>
<dbReference type="EMBL" id="JAFCMP010000368">
    <property type="protein sequence ID" value="KAG5180696.1"/>
    <property type="molecule type" value="Genomic_DNA"/>
</dbReference>
<dbReference type="Gene3D" id="3.90.1150.10">
    <property type="entry name" value="Aspartate Aminotransferase, domain 1"/>
    <property type="match status" value="1"/>
</dbReference>
<dbReference type="PANTHER" id="PTHR11879">
    <property type="entry name" value="ASPARTATE AMINOTRANSFERASE"/>
    <property type="match status" value="1"/>
</dbReference>
<reference evidence="10" key="1">
    <citation type="submission" date="2021-02" db="EMBL/GenBank/DDBJ databases">
        <title>First Annotated Genome of the Yellow-green Alga Tribonema minus.</title>
        <authorList>
            <person name="Mahan K.M."/>
        </authorList>
    </citation>
    <scope>NUCLEOTIDE SEQUENCE</scope>
    <source>
        <strain evidence="10">UTEX B ZZ1240</strain>
    </source>
</reference>
<dbReference type="InterPro" id="IPR004839">
    <property type="entry name" value="Aminotransferase_I/II_large"/>
</dbReference>
<evidence type="ECO:0000256" key="7">
    <source>
        <dbReference type="ARBA" id="ARBA00022898"/>
    </source>
</evidence>
<evidence type="ECO:0000256" key="2">
    <source>
        <dbReference type="ARBA" id="ARBA00007441"/>
    </source>
</evidence>
<dbReference type="InterPro" id="IPR015422">
    <property type="entry name" value="PyrdxlP-dep_Trfase_small"/>
</dbReference>
<dbReference type="OrthoDB" id="6752799at2759"/>
<evidence type="ECO:0000259" key="9">
    <source>
        <dbReference type="Pfam" id="PF00155"/>
    </source>
</evidence>
<name>A0A835YT06_9STRA</name>
<comment type="caution">
    <text evidence="10">The sequence shown here is derived from an EMBL/GenBank/DDBJ whole genome shotgun (WGS) entry which is preliminary data.</text>
</comment>
<keyword evidence="5 10" id="KW-0032">Aminotransferase</keyword>
<dbReference type="InterPro" id="IPR015421">
    <property type="entry name" value="PyrdxlP-dep_Trfase_major"/>
</dbReference>
<dbReference type="NCBIfam" id="NF006719">
    <property type="entry name" value="PRK09257.1"/>
    <property type="match status" value="1"/>
</dbReference>
<dbReference type="GO" id="GO:0004069">
    <property type="term" value="F:L-aspartate:2-oxoglutarate aminotransferase activity"/>
    <property type="evidence" value="ECO:0007669"/>
    <property type="project" value="UniProtKB-EC"/>
</dbReference>
<evidence type="ECO:0000256" key="3">
    <source>
        <dbReference type="ARBA" id="ARBA00011738"/>
    </source>
</evidence>
<dbReference type="Gene3D" id="3.40.640.10">
    <property type="entry name" value="Type I PLP-dependent aspartate aminotransferase-like (Major domain)"/>
    <property type="match status" value="1"/>
</dbReference>
<evidence type="ECO:0000256" key="1">
    <source>
        <dbReference type="ARBA" id="ARBA00001933"/>
    </source>
</evidence>
<evidence type="ECO:0000256" key="4">
    <source>
        <dbReference type="ARBA" id="ARBA00012753"/>
    </source>
</evidence>
<evidence type="ECO:0000256" key="6">
    <source>
        <dbReference type="ARBA" id="ARBA00022679"/>
    </source>
</evidence>
<dbReference type="PRINTS" id="PR00799">
    <property type="entry name" value="TRANSAMINASE"/>
</dbReference>
<comment type="cofactor">
    <cofactor evidence="1">
        <name>pyridoxal 5'-phosphate</name>
        <dbReference type="ChEBI" id="CHEBI:597326"/>
    </cofactor>
</comment>
<dbReference type="PANTHER" id="PTHR11879:SF22">
    <property type="entry name" value="ASPARTATE AMINOTRANSFERASE, MITOCHONDRIAL"/>
    <property type="match status" value="1"/>
</dbReference>
<evidence type="ECO:0000256" key="8">
    <source>
        <dbReference type="ARBA" id="ARBA00030923"/>
    </source>
</evidence>
<evidence type="ECO:0000256" key="5">
    <source>
        <dbReference type="ARBA" id="ARBA00022576"/>
    </source>
</evidence>
<dbReference type="InterPro" id="IPR000796">
    <property type="entry name" value="Asp_trans"/>
</dbReference>
<comment type="similarity">
    <text evidence="2">Belongs to the class-I pyridoxal-phosphate-dependent aminotransferase family.</text>
</comment>